<evidence type="ECO:0000256" key="3">
    <source>
        <dbReference type="ARBA" id="ARBA00022729"/>
    </source>
</evidence>
<keyword evidence="3" id="KW-0732">Signal</keyword>
<keyword evidence="7" id="KW-1185">Reference proteome</keyword>
<comment type="caution">
    <text evidence="6">The sequence shown here is derived from an EMBL/GenBank/DDBJ whole genome shotgun (WGS) entry which is preliminary data.</text>
</comment>
<evidence type="ECO:0000256" key="4">
    <source>
        <dbReference type="ARBA" id="ARBA00022970"/>
    </source>
</evidence>
<dbReference type="PRINTS" id="PR00337">
    <property type="entry name" value="LEUILEVALBP"/>
</dbReference>
<evidence type="ECO:0000256" key="1">
    <source>
        <dbReference type="ARBA" id="ARBA00010062"/>
    </source>
</evidence>
<dbReference type="PANTHER" id="PTHR30483">
    <property type="entry name" value="LEUCINE-SPECIFIC-BINDING PROTEIN"/>
    <property type="match status" value="1"/>
</dbReference>
<dbReference type="InterPro" id="IPR000709">
    <property type="entry name" value="Leu_Ile_Val-bd"/>
</dbReference>
<keyword evidence="2" id="KW-0813">Transport</keyword>
<dbReference type="Gene3D" id="3.40.50.2300">
    <property type="match status" value="2"/>
</dbReference>
<evidence type="ECO:0000313" key="6">
    <source>
        <dbReference type="EMBL" id="MFA1541949.1"/>
    </source>
</evidence>
<gene>
    <name evidence="6" type="ORF">SM611_23710</name>
</gene>
<proteinExistence type="inferred from homology"/>
<dbReference type="EMBL" id="JAXCEI010000010">
    <property type="protein sequence ID" value="MFA1541949.1"/>
    <property type="molecule type" value="Genomic_DNA"/>
</dbReference>
<dbReference type="SUPFAM" id="SSF53822">
    <property type="entry name" value="Periplasmic binding protein-like I"/>
    <property type="match status" value="1"/>
</dbReference>
<reference evidence="6 7" key="1">
    <citation type="submission" date="2023-11" db="EMBL/GenBank/DDBJ databases">
        <title>Actinomadura monticuli sp. nov., isolated from volcanic ash.</title>
        <authorList>
            <person name="Lee S.D."/>
            <person name="Yang H."/>
            <person name="Kim I.S."/>
        </authorList>
    </citation>
    <scope>NUCLEOTIDE SEQUENCE [LARGE SCALE GENOMIC DNA]</scope>
    <source>
        <strain evidence="6 7">DLS-62</strain>
    </source>
</reference>
<evidence type="ECO:0000259" key="5">
    <source>
        <dbReference type="Pfam" id="PF13458"/>
    </source>
</evidence>
<dbReference type="InterPro" id="IPR028082">
    <property type="entry name" value="Peripla_BP_I"/>
</dbReference>
<dbReference type="Proteomes" id="UP001569963">
    <property type="component" value="Unassembled WGS sequence"/>
</dbReference>
<name>A0ABV4QFJ8_9ACTN</name>
<protein>
    <submittedName>
        <fullName evidence="6">ABC transporter substrate-binding protein</fullName>
    </submittedName>
</protein>
<organism evidence="6 7">
    <name type="scientific">Actinomadura monticuli</name>
    <dbReference type="NCBI Taxonomy" id="3097367"/>
    <lineage>
        <taxon>Bacteria</taxon>
        <taxon>Bacillati</taxon>
        <taxon>Actinomycetota</taxon>
        <taxon>Actinomycetes</taxon>
        <taxon>Streptosporangiales</taxon>
        <taxon>Thermomonosporaceae</taxon>
        <taxon>Actinomadura</taxon>
    </lineage>
</organism>
<sequence>MCAATVATLALVASGCSGKDAKGKPAIKVGLIAPMSGAFAVLGISQQNSLQVEIDRVNAAGGVDGAKLSLVARDMALDPGKAVQAANEFAGDDQIKLIIGPSITAFYSAAKGVFEQHKKINCQPGVSTGDFSSLRYGFRSQDPAALDIQKVLGYLQQQKVKTFGLIYENDDTGKQTDAMLKAQASKYGLKYLGFQQTRTDDQSHKVYVEKLKDAEAILLSSNVGGAKTMAAAGEADYRGRLLGTGSGMQNISFVEAAGDHAQGAIFPAPNYQYPIRDRSRWEPGYRAHIEAIEKRYGKNVGPKTGASSPKGTAMAADCVFAYAAAAKTAGGTDPGKVAAALEKLAVPAAQTPSGNAIKSGPSHEFYDIGGIHLYQWNKDGQGWYTKQLDAPK</sequence>
<evidence type="ECO:0000313" key="7">
    <source>
        <dbReference type="Proteomes" id="UP001569963"/>
    </source>
</evidence>
<dbReference type="InterPro" id="IPR028081">
    <property type="entry name" value="Leu-bd"/>
</dbReference>
<dbReference type="InterPro" id="IPR051010">
    <property type="entry name" value="BCAA_transport"/>
</dbReference>
<accession>A0ABV4QFJ8</accession>
<keyword evidence="4" id="KW-0029">Amino-acid transport</keyword>
<dbReference type="RefSeq" id="WP_371952163.1">
    <property type="nucleotide sequence ID" value="NZ_JAXCEI010000010.1"/>
</dbReference>
<comment type="similarity">
    <text evidence="1">Belongs to the leucine-binding protein family.</text>
</comment>
<dbReference type="Pfam" id="PF13458">
    <property type="entry name" value="Peripla_BP_6"/>
    <property type="match status" value="1"/>
</dbReference>
<evidence type="ECO:0000256" key="2">
    <source>
        <dbReference type="ARBA" id="ARBA00022448"/>
    </source>
</evidence>
<feature type="domain" description="Leucine-binding protein" evidence="5">
    <location>
        <begin position="27"/>
        <end position="380"/>
    </location>
</feature>